<dbReference type="AlphaFoldDB" id="A0A1C9C7R8"/>
<keyword evidence="3" id="KW-0067">ATP-binding</keyword>
<dbReference type="InterPro" id="IPR001763">
    <property type="entry name" value="Rhodanese-like_dom"/>
</dbReference>
<evidence type="ECO:0000256" key="4">
    <source>
        <dbReference type="ARBA" id="ARBA00072792"/>
    </source>
</evidence>
<dbReference type="InterPro" id="IPR035985">
    <property type="entry name" value="Ubiquitin-activating_enz"/>
</dbReference>
<dbReference type="InterPro" id="IPR000594">
    <property type="entry name" value="ThiF_NAD_FAD-bd"/>
</dbReference>
<evidence type="ECO:0000313" key="7">
    <source>
        <dbReference type="EMBL" id="AOM64435.1"/>
    </source>
</evidence>
<dbReference type="SUPFAM" id="SSF69572">
    <property type="entry name" value="Activating enzymes of the ubiquitin-like proteins"/>
    <property type="match status" value="1"/>
</dbReference>
<keyword evidence="5" id="KW-0812">Transmembrane</keyword>
<dbReference type="PANTHER" id="PTHR10953">
    <property type="entry name" value="UBIQUITIN-ACTIVATING ENZYME E1"/>
    <property type="match status" value="1"/>
</dbReference>
<protein>
    <recommendedName>
        <fullName evidence="4">Probable molybdopterin-synthase adenylyltransferase</fullName>
    </recommendedName>
</protein>
<evidence type="ECO:0000256" key="5">
    <source>
        <dbReference type="SAM" id="Phobius"/>
    </source>
</evidence>
<dbReference type="GO" id="GO:0016779">
    <property type="term" value="F:nucleotidyltransferase activity"/>
    <property type="evidence" value="ECO:0007669"/>
    <property type="project" value="TreeGrafter"/>
</dbReference>
<dbReference type="RefSeq" id="YP_009293753.1">
    <property type="nucleotide sequence ID" value="NC_031144.1"/>
</dbReference>
<dbReference type="InterPro" id="IPR036873">
    <property type="entry name" value="Rhodanese-like_dom_sf"/>
</dbReference>
<feature type="transmembrane region" description="Helical" evidence="5">
    <location>
        <begin position="41"/>
        <end position="68"/>
    </location>
</feature>
<dbReference type="Pfam" id="PF00581">
    <property type="entry name" value="Rhodanese"/>
    <property type="match status" value="1"/>
</dbReference>
<gene>
    <name evidence="7" type="primary">moeB</name>
    <name evidence="7" type="ORF">Rhodyp_157</name>
</gene>
<dbReference type="FunFam" id="3.40.50.720:FF:000033">
    <property type="entry name" value="Adenylyltransferase and sulfurtransferase MOCS3"/>
    <property type="match status" value="1"/>
</dbReference>
<sequence>MLNPSLRNINLASEEYKKYARHLILEQIGVNGQKRLKASKILFIGAGGLASSAILYLIAAGIGSIGVIDDDRVSSSNLNRQILYSQKDINKMKVDSVKSKIYNIQPKCKVSTYSFKLNKNNSENIIKQYDIIIDTCDNFKTRYIISDSCKKLHKPHIYGAIDKFQGQISVFNYKDGPKYSELYPESLKLSHTSCNTGGVLGFLTGIIGLLQAAEAVKIILGIREILSGKILIYNLIESSFKIIHIHTQKIKEKMNCQQIQENAKIINMNRIDSIQMISITNRIIIDIRGKTEFKKSSIKKAINISLNRIKSKKAIEFFTKHWKNKILIIYCSNESRSVIASRILSKRNINHYVLMHRMKK</sequence>
<name>A0A1C9C7R8_RHOPU</name>
<keyword evidence="5" id="KW-0472">Membrane</keyword>
<evidence type="ECO:0000259" key="6">
    <source>
        <dbReference type="PROSITE" id="PS50206"/>
    </source>
</evidence>
<dbReference type="Gene3D" id="3.40.50.720">
    <property type="entry name" value="NAD(P)-binding Rossmann-like Domain"/>
    <property type="match status" value="1"/>
</dbReference>
<dbReference type="PROSITE" id="PS50206">
    <property type="entry name" value="RHODANESE_3"/>
    <property type="match status" value="1"/>
</dbReference>
<dbReference type="GO" id="GO:0005829">
    <property type="term" value="C:cytosol"/>
    <property type="evidence" value="ECO:0007669"/>
    <property type="project" value="TreeGrafter"/>
</dbReference>
<dbReference type="CDD" id="cd00757">
    <property type="entry name" value="ThiF_MoeB_HesA_family"/>
    <property type="match status" value="1"/>
</dbReference>
<geneLocation type="plastid" evidence="7"/>
<dbReference type="GeneID" id="29069636"/>
<evidence type="ECO:0000256" key="1">
    <source>
        <dbReference type="ARBA" id="ARBA00022679"/>
    </source>
</evidence>
<dbReference type="GO" id="GO:0008641">
    <property type="term" value="F:ubiquitin-like modifier activating enzyme activity"/>
    <property type="evidence" value="ECO:0007669"/>
    <property type="project" value="InterPro"/>
</dbReference>
<dbReference type="PANTHER" id="PTHR10953:SF102">
    <property type="entry name" value="ADENYLYLTRANSFERASE AND SULFURTRANSFERASE MOCS3"/>
    <property type="match status" value="1"/>
</dbReference>
<dbReference type="EMBL" id="KX284709">
    <property type="protein sequence ID" value="AOM64435.1"/>
    <property type="molecule type" value="Genomic_DNA"/>
</dbReference>
<dbReference type="GO" id="GO:0008146">
    <property type="term" value="F:sulfotransferase activity"/>
    <property type="evidence" value="ECO:0007669"/>
    <property type="project" value="TreeGrafter"/>
</dbReference>
<proteinExistence type="predicted"/>
<feature type="domain" description="Rhodanese" evidence="6">
    <location>
        <begin position="278"/>
        <end position="354"/>
    </location>
</feature>
<keyword evidence="2" id="KW-0547">Nucleotide-binding</keyword>
<keyword evidence="7" id="KW-0934">Plastid</keyword>
<accession>A0A1C9C7R8</accession>
<reference evidence="7" key="1">
    <citation type="journal article" date="2016" name="BMC Biol.">
        <title>Parallel evolution of highly conserved plastid genome architecture in red seaweeds and seed plants.</title>
        <authorList>
            <person name="Lee J."/>
            <person name="Cho C.H."/>
            <person name="Park S.I."/>
            <person name="Choi J.W."/>
            <person name="Song H.S."/>
            <person name="West J.A."/>
            <person name="Bhattacharya D."/>
            <person name="Yoon H.S."/>
        </authorList>
    </citation>
    <scope>NUCLEOTIDE SEQUENCE</scope>
</reference>
<dbReference type="CDD" id="cd00158">
    <property type="entry name" value="RHOD"/>
    <property type="match status" value="1"/>
</dbReference>
<organism evidence="7">
    <name type="scientific">Rhodymenia pseudopalmata</name>
    <name type="common">Red alga</name>
    <dbReference type="NCBI Taxonomy" id="31502"/>
    <lineage>
        <taxon>Eukaryota</taxon>
        <taxon>Rhodophyta</taxon>
        <taxon>Florideophyceae</taxon>
        <taxon>Rhodymeniophycidae</taxon>
        <taxon>Rhodymeniales</taxon>
        <taxon>Rhodymeniaceae</taxon>
        <taxon>Rhodymenia</taxon>
    </lineage>
</organism>
<dbReference type="GO" id="GO:0004792">
    <property type="term" value="F:thiosulfate-cyanide sulfurtransferase activity"/>
    <property type="evidence" value="ECO:0007669"/>
    <property type="project" value="TreeGrafter"/>
</dbReference>
<evidence type="ECO:0000256" key="3">
    <source>
        <dbReference type="ARBA" id="ARBA00022840"/>
    </source>
</evidence>
<dbReference type="Gene3D" id="3.40.250.10">
    <property type="entry name" value="Rhodanese-like domain"/>
    <property type="match status" value="1"/>
</dbReference>
<keyword evidence="1" id="KW-0808">Transferase</keyword>
<evidence type="ECO:0000256" key="2">
    <source>
        <dbReference type="ARBA" id="ARBA00022741"/>
    </source>
</evidence>
<keyword evidence="5" id="KW-1133">Transmembrane helix</keyword>
<dbReference type="InterPro" id="IPR045886">
    <property type="entry name" value="ThiF/MoeB/HesA"/>
</dbReference>
<dbReference type="GO" id="GO:0005524">
    <property type="term" value="F:ATP binding"/>
    <property type="evidence" value="ECO:0007669"/>
    <property type="project" value="UniProtKB-KW"/>
</dbReference>
<dbReference type="Pfam" id="PF00899">
    <property type="entry name" value="ThiF"/>
    <property type="match status" value="1"/>
</dbReference>